<dbReference type="Gene3D" id="3.40.47.10">
    <property type="match status" value="1"/>
</dbReference>
<name>L0R5N6_9BACT</name>
<dbReference type="InterPro" id="IPR020807">
    <property type="entry name" value="PKS_DH"/>
</dbReference>
<dbReference type="InterPro" id="IPR014030">
    <property type="entry name" value="Ketoacyl_synth_N"/>
</dbReference>
<reference evidence="12" key="1">
    <citation type="submission" date="2012-10" db="EMBL/GenBank/DDBJ databases">
        <authorList>
            <person name="Lefevre C."/>
        </authorList>
    </citation>
    <scope>NUCLEOTIDE SEQUENCE</scope>
    <source>
        <strain evidence="12">BW-1</strain>
    </source>
</reference>
<dbReference type="GO" id="GO:0071766">
    <property type="term" value="P:Actinobacterium-type cell wall biogenesis"/>
    <property type="evidence" value="ECO:0007669"/>
    <property type="project" value="UniProtKB-ARBA"/>
</dbReference>
<dbReference type="SUPFAM" id="SSF53901">
    <property type="entry name" value="Thiolase-like"/>
    <property type="match status" value="1"/>
</dbReference>
<dbReference type="EMBL" id="HF547348">
    <property type="protein sequence ID" value="CCO06840.1"/>
    <property type="molecule type" value="Genomic_DNA"/>
</dbReference>
<evidence type="ECO:0000259" key="9">
    <source>
        <dbReference type="PROSITE" id="PS50075"/>
    </source>
</evidence>
<feature type="domain" description="PKS/mFAS DH" evidence="11">
    <location>
        <begin position="1721"/>
        <end position="2055"/>
    </location>
</feature>
<evidence type="ECO:0000256" key="7">
    <source>
        <dbReference type="ARBA" id="ARBA00054155"/>
    </source>
</evidence>
<keyword evidence="4" id="KW-0808">Transferase</keyword>
<evidence type="ECO:0000256" key="2">
    <source>
        <dbReference type="ARBA" id="ARBA00022450"/>
    </source>
</evidence>
<dbReference type="Pfam" id="PF23024">
    <property type="entry name" value="AMP-dom_DIP2-like"/>
    <property type="match status" value="1"/>
</dbReference>
<dbReference type="Pfam" id="PF00550">
    <property type="entry name" value="PP-binding"/>
    <property type="match status" value="2"/>
</dbReference>
<keyword evidence="5" id="KW-0276">Fatty acid metabolism</keyword>
<evidence type="ECO:0000313" key="14">
    <source>
        <dbReference type="Proteomes" id="UP000191931"/>
    </source>
</evidence>
<dbReference type="SUPFAM" id="SSF47336">
    <property type="entry name" value="ACP-like"/>
    <property type="match status" value="2"/>
</dbReference>
<dbReference type="STRING" id="1246637.MTBBW1_80234"/>
<evidence type="ECO:0000256" key="5">
    <source>
        <dbReference type="ARBA" id="ARBA00022832"/>
    </source>
</evidence>
<dbReference type="PROSITE" id="PS52004">
    <property type="entry name" value="KS3_2"/>
    <property type="match status" value="1"/>
</dbReference>
<dbReference type="Gene3D" id="3.10.129.10">
    <property type="entry name" value="Hotdog Thioesterase"/>
    <property type="match status" value="1"/>
</dbReference>
<evidence type="ECO:0000313" key="12">
    <source>
        <dbReference type="EMBL" id="CCO06840.1"/>
    </source>
</evidence>
<dbReference type="GO" id="GO:0004312">
    <property type="term" value="F:fatty acid synthase activity"/>
    <property type="evidence" value="ECO:0007669"/>
    <property type="project" value="TreeGrafter"/>
</dbReference>
<dbReference type="FunFam" id="3.40.366.10:FF:000002">
    <property type="entry name" value="Probable polyketide synthase 2"/>
    <property type="match status" value="1"/>
</dbReference>
<dbReference type="SUPFAM" id="SSF55048">
    <property type="entry name" value="Probable ACP-binding domain of malonyl-CoA ACP transacylase"/>
    <property type="match status" value="1"/>
</dbReference>
<feature type="region of interest" description="C-terminal hotdog fold" evidence="8">
    <location>
        <begin position="1905"/>
        <end position="2055"/>
    </location>
</feature>
<proteinExistence type="inferred from homology"/>
<accession>L0R5N6</accession>
<dbReference type="RefSeq" id="WP_186441043.1">
    <property type="nucleotide sequence ID" value="NZ_LT828540.1"/>
</dbReference>
<evidence type="ECO:0000313" key="13">
    <source>
        <dbReference type="EMBL" id="SLM32891.1"/>
    </source>
</evidence>
<feature type="domain" description="Carrier" evidence="9">
    <location>
        <begin position="613"/>
        <end position="690"/>
    </location>
</feature>
<evidence type="ECO:0000256" key="4">
    <source>
        <dbReference type="ARBA" id="ARBA00022679"/>
    </source>
</evidence>
<dbReference type="SUPFAM" id="SSF51735">
    <property type="entry name" value="NAD(P)-binding Rossmann-fold domains"/>
    <property type="match status" value="2"/>
</dbReference>
<dbReference type="InterPro" id="IPR049551">
    <property type="entry name" value="PKS_DH_C"/>
</dbReference>
<protein>
    <submittedName>
        <fullName evidence="12">Putative Polyketide synthase modules and related protein</fullName>
    </submittedName>
</protein>
<dbReference type="InterPro" id="IPR000873">
    <property type="entry name" value="AMP-dep_synth/lig_dom"/>
</dbReference>
<dbReference type="PANTHER" id="PTHR43775">
    <property type="entry name" value="FATTY ACID SYNTHASE"/>
    <property type="match status" value="1"/>
</dbReference>
<dbReference type="SMART" id="SM00825">
    <property type="entry name" value="PKS_KS"/>
    <property type="match status" value="1"/>
</dbReference>
<comment type="similarity">
    <text evidence="1">Belongs to the ATP-dependent AMP-binding enzyme family.</text>
</comment>
<dbReference type="Gene3D" id="3.30.300.30">
    <property type="match status" value="1"/>
</dbReference>
<dbReference type="InterPro" id="IPR020841">
    <property type="entry name" value="PKS_Beta-ketoAc_synthase_dom"/>
</dbReference>
<dbReference type="Pfam" id="PF02801">
    <property type="entry name" value="Ketoacyl-synt_C"/>
    <property type="match status" value="1"/>
</dbReference>
<dbReference type="InterPro" id="IPR025110">
    <property type="entry name" value="AMP-bd_C"/>
</dbReference>
<dbReference type="InterPro" id="IPR016039">
    <property type="entry name" value="Thiolase-like"/>
</dbReference>
<dbReference type="Pfam" id="PF08659">
    <property type="entry name" value="KR"/>
    <property type="match status" value="1"/>
</dbReference>
<gene>
    <name evidence="12" type="ORF">DEMABW1_80234</name>
    <name evidence="13" type="ORF">MTBBW1_80234</name>
</gene>
<dbReference type="InterPro" id="IPR009081">
    <property type="entry name" value="PP-bd_ACP"/>
</dbReference>
<dbReference type="SUPFAM" id="SSF52151">
    <property type="entry name" value="FabD/lysophospholipase-like"/>
    <property type="match status" value="1"/>
</dbReference>
<keyword evidence="6" id="KW-0443">Lipid metabolism</keyword>
<dbReference type="Pfam" id="PF16197">
    <property type="entry name" value="KAsynt_C_assoc"/>
    <property type="match status" value="1"/>
</dbReference>
<dbReference type="InterPro" id="IPR018201">
    <property type="entry name" value="Ketoacyl_synth_AS"/>
</dbReference>
<dbReference type="InterPro" id="IPR020845">
    <property type="entry name" value="AMP-binding_CS"/>
</dbReference>
<evidence type="ECO:0000256" key="3">
    <source>
        <dbReference type="ARBA" id="ARBA00022553"/>
    </source>
</evidence>
<dbReference type="InterPro" id="IPR050091">
    <property type="entry name" value="PKS_NRPS_Biosynth_Enz"/>
</dbReference>
<dbReference type="InterPro" id="IPR036291">
    <property type="entry name" value="NAD(P)-bd_dom_sf"/>
</dbReference>
<dbReference type="CDD" id="cd08955">
    <property type="entry name" value="KR_2_FAS_SDR_x"/>
    <property type="match status" value="1"/>
</dbReference>
<feature type="region of interest" description="N-terminal hotdog fold" evidence="8">
    <location>
        <begin position="1721"/>
        <end position="1852"/>
    </location>
</feature>
<dbReference type="SMART" id="SM00826">
    <property type="entry name" value="PKS_DH"/>
    <property type="match status" value="1"/>
</dbReference>
<dbReference type="Gene3D" id="3.40.50.720">
    <property type="entry name" value="NAD(P)-binding Rossmann-like Domain"/>
    <property type="match status" value="1"/>
</dbReference>
<dbReference type="GO" id="GO:0006633">
    <property type="term" value="P:fatty acid biosynthetic process"/>
    <property type="evidence" value="ECO:0007669"/>
    <property type="project" value="InterPro"/>
</dbReference>
<dbReference type="InterPro" id="IPR014043">
    <property type="entry name" value="Acyl_transferase_dom"/>
</dbReference>
<dbReference type="SMART" id="SM01294">
    <property type="entry name" value="PKS_PP_betabranch"/>
    <property type="match status" value="2"/>
</dbReference>
<dbReference type="InterPro" id="IPR014031">
    <property type="entry name" value="Ketoacyl_synth_C"/>
</dbReference>
<dbReference type="InterPro" id="IPR013968">
    <property type="entry name" value="PKS_KR"/>
</dbReference>
<dbReference type="GO" id="GO:0031177">
    <property type="term" value="F:phosphopantetheine binding"/>
    <property type="evidence" value="ECO:0007669"/>
    <property type="project" value="InterPro"/>
</dbReference>
<dbReference type="Gene3D" id="1.10.1200.10">
    <property type="entry name" value="ACP-like"/>
    <property type="match status" value="2"/>
</dbReference>
<dbReference type="Gene3D" id="3.40.366.10">
    <property type="entry name" value="Malonyl-Coenzyme A Acyl Carrier Protein, domain 2"/>
    <property type="match status" value="2"/>
</dbReference>
<dbReference type="InterPro" id="IPR042099">
    <property type="entry name" value="ANL_N_sf"/>
</dbReference>
<dbReference type="InterPro" id="IPR040097">
    <property type="entry name" value="FAAL/FAAC"/>
</dbReference>
<dbReference type="CDD" id="cd05931">
    <property type="entry name" value="FAAL"/>
    <property type="match status" value="1"/>
</dbReference>
<dbReference type="Gene3D" id="3.30.70.3290">
    <property type="match status" value="1"/>
</dbReference>
<dbReference type="PROSITE" id="PS52019">
    <property type="entry name" value="PKS_MFAS_DH"/>
    <property type="match status" value="1"/>
</dbReference>
<dbReference type="FunFam" id="3.40.47.10:FF:000019">
    <property type="entry name" value="Polyketide synthase type I"/>
    <property type="match status" value="1"/>
</dbReference>
<dbReference type="InterPro" id="IPR016036">
    <property type="entry name" value="Malonyl_transacylase_ACP-bd"/>
</dbReference>
<dbReference type="PROSITE" id="PS00606">
    <property type="entry name" value="KS3_1"/>
    <property type="match status" value="1"/>
</dbReference>
<dbReference type="PANTHER" id="PTHR43775:SF51">
    <property type="entry name" value="INACTIVE PHENOLPHTHIOCEROL SYNTHESIS POLYKETIDE SYNTHASE TYPE I PKS1-RELATED"/>
    <property type="match status" value="1"/>
</dbReference>
<dbReference type="Gene3D" id="3.10.129.120">
    <property type="match status" value="1"/>
</dbReference>
<dbReference type="InterPro" id="IPR001227">
    <property type="entry name" value="Ac_transferase_dom_sf"/>
</dbReference>
<dbReference type="InterPro" id="IPR032821">
    <property type="entry name" value="PKS_assoc"/>
</dbReference>
<keyword evidence="14" id="KW-1185">Reference proteome</keyword>
<dbReference type="InterPro" id="IPR045851">
    <property type="entry name" value="AMP-bd_C_sf"/>
</dbReference>
<feature type="active site" description="Proton acceptor; for dehydratase activity" evidence="8">
    <location>
        <position position="1753"/>
    </location>
</feature>
<evidence type="ECO:0000256" key="6">
    <source>
        <dbReference type="ARBA" id="ARBA00023098"/>
    </source>
</evidence>
<dbReference type="InterPro" id="IPR036736">
    <property type="entry name" value="ACP-like_sf"/>
</dbReference>
<dbReference type="Pfam" id="PF00109">
    <property type="entry name" value="ketoacyl-synt"/>
    <property type="match status" value="1"/>
</dbReference>
<evidence type="ECO:0000259" key="11">
    <source>
        <dbReference type="PROSITE" id="PS52019"/>
    </source>
</evidence>
<reference evidence="13 14" key="3">
    <citation type="submission" date="2017-03" db="EMBL/GenBank/DDBJ databases">
        <authorList>
            <person name="Afonso C.L."/>
            <person name="Miller P.J."/>
            <person name="Scott M.A."/>
            <person name="Spackman E."/>
            <person name="Goraichik I."/>
            <person name="Dimitrov K.M."/>
            <person name="Suarez D.L."/>
            <person name="Swayne D.E."/>
        </authorList>
    </citation>
    <scope>NUCLEOTIDE SEQUENCE [LARGE SCALE GENOMIC DNA]</scope>
    <source>
        <strain evidence="13">PRJEB14757</strain>
    </source>
</reference>
<sequence length="2802" mass="307549">MDNTKNQDVTTLGKLLRARAKSTPNKKAYSYLKNGLDEAVSFTYGQLDEAVRATAASIPDKIMPGDRVLILYPPGVDFLIGFFGALYAGLVPIPVPPPDPTRLKRTLPRLMSIVRDAQAPLVMTTKRISEQMSGSDFDSLHILATDAVDRKVSELWDPTHMDSVNPDDLAYLQYTSGSTGTPKGVMLDHGTVLYHLGLLQRMFRHTPESVSVVWMPNFHDYGLVDGLLEPLYNGTPCYIISPITFIKNPFVWLKAIDIYGGTHTQAPNFAFERCILKISEEQKKDLNLSTMRVASNGAEPIRRETVFDFISTFVPCGFPPRAFFQAYGMAEATLAATTKPYDGPIEMCHVDAFALEHEYKVVPPGGSNKNIEPVKIESLEQISALKDSPELTLPNARWIVSCGIPYMNIVIAHVKTLERCADGEVGEIWISDPSVASGYWQKPEETYKTFAARLSDAPEEGPFLRTGDLGFMLNGQMYFTGRLKDLIIIDGVNHYPQDIEWTVEECHPAIRPGQCVAFSVEEDCQEKLVILAEVNPMDNWDELFSSVRKAVAEHHELTLHTFVALKKGGIYKTSSGKVQRRGSKTAFINDNLDSFAVWNRPKSTIISTIISTEATDKIRSWLIKAVSKYLSLPEHAVDPSASFADHGMNSRTGVELAGEMERWLGREISHTLMWEYPNIDTLSRFLGGSLEPHEAVCTIEDQSGCDNPIAVVSMALRFPGADTPEQFWEILKSCSITVGPWTESRMEDSHGSLFKEGTGPGKITSLRGGFIKNPDLFDAELFGIVPKEAEIMDPQQRILLEVAWETFERAGINSQTLSGTNTGVFIGISTDDYSFLQMGNTNAISAYTGPAKALSISANRISYQFDLKGPSMSIDTACSSSLVALHQACQSLRNGESSMALAGGVNLILSPHMSIALSQASLMAPDGLCKTFDESANGYVRGEGCGLLLLKRLSDAQRDGDNILGVIHGSAINQDGHSNGLTAPNGLAQQQVIKNALAAAGLSPRDIGYVETHGTGTTLGDPIEVKAIQAVLGEGRDLPAGQGDGNLCVLGAVKANIGHLESAAGVAGVIKAILCLNKGEIPPQPSFNKLNPRINIENTPFHIPKESFRWPEGKTSRFAGVSSFGFGGANAHMIISSPPKLECINNLPHTDSLDSPIKKKESDADKNLMVLSAVNEQALGALALKWSKFISNHKNTPDNNYLNHQNNLSIFRQWCHNAATRRTKLPCRLAITGDTPESIQVGLKDYAISLSQSMESLHMESIEMDRGILETDTTNIDGKSSTTVIKQAKLQTAKFHGVKPSIAFFFTGQGSQYPGMGKKLYENEPVFKNAMDQCDKILTPMLGRSLVELLYGDNPASKEELAETLLTQPVVCAIEYALAKMWMAWGVKPDVVLGHSVGEYMAACIAGVFSLEDALKLVSQRARLVNTTEESGSMVSVSARKSSIKSIMESFNDPKLSIGCYNTPGSHVLSGPSATLEKIADLLESQGIEARLLPVSHAFHSPLMEPIMEGFRDVASKIEYHPPAIPIYSNVSGTTAGSEMASHEYWVNHLRAPVRFSDSVQALLKKGVSICLEIGPKPVLIALARQIADEISSNNLGTEENLESGTTLESDRALESGTNLENVSNQWSNGADQFHKIAWLPTLRPRVDDRDQVMESLGTMFIHGVSIDWHKYYGRSSSSSAMAGKLPTYPFQKKRYWLDTDSFQLQRKNGELFSTDDFSGYDFPGKMTDSPLLDKVLFEKRYDTQSMPWIGEHRVFGTIVLPGASHISLIMEAAIALLGRTPFSIKDIMFSSALTVPDNGSRMVHLVMDRVEEDGKPIPFTLASRDALLETRDKATWQEHAVGYLTPGTKASDPVNGDIRNNDIRNDGIRNDYIRNDYIRNDYIRNDYIRNDYKIHENILMQTIKDRCSLLEGNFYKDIWQPAISLGPHFSWVDSIWKGEGEVLAKLVRPQGENPKKFTLSPGLIDSMLQVLTAIVKVGNSEAAVPFSFENFEWYGSQSEDVLWSHVVLRRDADARDNTASHDIISDVTLMAEDGKVIARARGFRAWRVKSRTLLGNSGTSGSVLKKALYHINWNDMSVPFFDHSVGQTSPPGHIEMAGEGENNAKRVHSKDITPLTDINIKWLLINAVPKENNISTEKSVSKSISKSVEINQDLINLLKEHGIEVVKLDAPENSTITTNAVTAILKEKGQFQRVIYHAGKNSNNNTGKDNNKMENIPDPSMEAVRHCTNLYTVIQAIMEENSNKDHGDMPYHLPGLGIITHGAQAVLKGDVPDPSQAALWGMAKVLRMENPDLRCRCIDLKANASKADAIAMQLSQMLIHDNDIWDRALRGDILLQAEIAPLPYGELFQPAQQPGTAIAQAMKDSHISSEATYLVSGGTGSLGQGLVKWLTEQGARHIIITGRREPSATLKDKIQEFAQSGITILPLQVDIRDFNALKRAVDQAMETLPPIKGVFHLAGVLDDALTLKQNFEKLTNVIEPKVKGAWNLHRIMADQDHDIFICFSSAAGLMGSMGQGNYAAANAAMDAFMAWRRNLGLPGLAIQWGPWSEGGMAASMAKQDQERFKGYGISPVNPSDAFELLTDIFHGGKILNGTDALNSTLSRESLPLSSMGVLSVDWNVFIPNIFRKGSPLFFKTVEKASQSNSNLRSPDSKAPSKTDTVTSNLAEEIKSLSPQDGETMLDKHLRKLVANALGIANPSSIGPRQRLFDLGLDSLGAVELKNQLAASLGATLRPTLFFDFPTLAALMDHLKKDILQIGHKEIMEVEPEQAGEEFSTAELTESLEGMSEDALAALLADELKM</sequence>
<organism evidence="12">
    <name type="scientific">Desulfamplus magnetovallimortis</name>
    <dbReference type="NCBI Taxonomy" id="1246637"/>
    <lineage>
        <taxon>Bacteria</taxon>
        <taxon>Pseudomonadati</taxon>
        <taxon>Thermodesulfobacteriota</taxon>
        <taxon>Desulfobacteria</taxon>
        <taxon>Desulfobacterales</taxon>
        <taxon>Desulfobacteraceae</taxon>
        <taxon>Desulfamplus</taxon>
    </lineage>
</organism>
<keyword evidence="2" id="KW-0596">Phosphopantetheine</keyword>
<dbReference type="GO" id="GO:0004315">
    <property type="term" value="F:3-oxoacyl-[acyl-carrier-protein] synthase activity"/>
    <property type="evidence" value="ECO:0007669"/>
    <property type="project" value="InterPro"/>
</dbReference>
<dbReference type="Pfam" id="PF21089">
    <property type="entry name" value="PKS_DH_N"/>
    <property type="match status" value="1"/>
</dbReference>
<comment type="function">
    <text evidence="7">Involved in production of the polyketide antibiotic thailandamide.</text>
</comment>
<evidence type="ECO:0000259" key="10">
    <source>
        <dbReference type="PROSITE" id="PS52004"/>
    </source>
</evidence>
<evidence type="ECO:0000256" key="1">
    <source>
        <dbReference type="ARBA" id="ARBA00006432"/>
    </source>
</evidence>
<feature type="active site" description="Proton donor; for dehydratase activity" evidence="8">
    <location>
        <position position="1966"/>
    </location>
</feature>
<dbReference type="PROSITE" id="PS00455">
    <property type="entry name" value="AMP_BINDING"/>
    <property type="match status" value="1"/>
</dbReference>
<dbReference type="InterPro" id="IPR020806">
    <property type="entry name" value="PKS_PP-bd"/>
</dbReference>
<dbReference type="SMART" id="SM00822">
    <property type="entry name" value="PKS_KR"/>
    <property type="match status" value="1"/>
</dbReference>
<dbReference type="InterPro" id="IPR016035">
    <property type="entry name" value="Acyl_Trfase/lysoPLipase"/>
</dbReference>
<dbReference type="Gene3D" id="3.40.50.12780">
    <property type="entry name" value="N-terminal domain of ligase-like"/>
    <property type="match status" value="1"/>
</dbReference>
<dbReference type="FunFam" id="3.40.50.12780:FF:000013">
    <property type="entry name" value="Long-chain-fatty-acid--AMP ligase FadD32"/>
    <property type="match status" value="1"/>
</dbReference>
<feature type="domain" description="Carrier" evidence="9">
    <location>
        <begin position="2680"/>
        <end position="2755"/>
    </location>
</feature>
<keyword evidence="3" id="KW-0597">Phosphoprotein</keyword>
<dbReference type="SMART" id="SM00827">
    <property type="entry name" value="PKS_AT"/>
    <property type="match status" value="1"/>
</dbReference>
<dbReference type="CDD" id="cd00833">
    <property type="entry name" value="PKS"/>
    <property type="match status" value="1"/>
</dbReference>
<dbReference type="InterPro" id="IPR057326">
    <property type="entry name" value="KR_dom"/>
</dbReference>
<dbReference type="SUPFAM" id="SSF56801">
    <property type="entry name" value="Acetyl-CoA synthetase-like"/>
    <property type="match status" value="1"/>
</dbReference>
<feature type="domain" description="Ketosynthase family 3 (KS3)" evidence="10">
    <location>
        <begin position="706"/>
        <end position="1137"/>
    </location>
</feature>
<dbReference type="Proteomes" id="UP000191931">
    <property type="component" value="Unassembled WGS sequence"/>
</dbReference>
<dbReference type="InterPro" id="IPR049900">
    <property type="entry name" value="PKS_mFAS_DH"/>
</dbReference>
<dbReference type="InterPro" id="IPR049552">
    <property type="entry name" value="PKS_DH_N"/>
</dbReference>
<dbReference type="SMART" id="SM00823">
    <property type="entry name" value="PKS_PP"/>
    <property type="match status" value="2"/>
</dbReference>
<dbReference type="Pfam" id="PF00698">
    <property type="entry name" value="Acyl_transf_1"/>
    <property type="match status" value="1"/>
</dbReference>
<evidence type="ECO:0000256" key="8">
    <source>
        <dbReference type="PROSITE-ProRule" id="PRU01363"/>
    </source>
</evidence>
<reference evidence="12" key="2">
    <citation type="submission" date="2012-12" db="EMBL/GenBank/DDBJ databases">
        <title>Region harboring genes involved in magnetosome formation of Candidatus Desulfamplus magnetosmortis.</title>
        <authorList>
            <person name="Lefevre C.T."/>
            <person name="Bazylinski D.A."/>
        </authorList>
    </citation>
    <scope>NUCLEOTIDE SEQUENCE</scope>
    <source>
        <strain evidence="12">BW-1</strain>
    </source>
</reference>
<dbReference type="Pfam" id="PF14765">
    <property type="entry name" value="PS-DH"/>
    <property type="match status" value="1"/>
</dbReference>
<dbReference type="PROSITE" id="PS50075">
    <property type="entry name" value="CARRIER"/>
    <property type="match status" value="2"/>
</dbReference>
<dbReference type="Pfam" id="PF00501">
    <property type="entry name" value="AMP-binding"/>
    <property type="match status" value="1"/>
</dbReference>
<dbReference type="EMBL" id="FWEV01000325">
    <property type="protein sequence ID" value="SLM32891.1"/>
    <property type="molecule type" value="Genomic_DNA"/>
</dbReference>